<evidence type="ECO:0000313" key="3">
    <source>
        <dbReference type="Proteomes" id="UP000593562"/>
    </source>
</evidence>
<dbReference type="InterPro" id="IPR044789">
    <property type="entry name" value="Put_A1-4-GlycosylTfrase_plant"/>
</dbReference>
<evidence type="ECO:0000313" key="2">
    <source>
        <dbReference type="EMBL" id="KAF5728748.1"/>
    </source>
</evidence>
<dbReference type="PANTHER" id="PTHR47213">
    <property type="entry name" value="OS07G0567300 PROTEIN"/>
    <property type="match status" value="1"/>
</dbReference>
<feature type="compositionally biased region" description="Polar residues" evidence="1">
    <location>
        <begin position="39"/>
        <end position="60"/>
    </location>
</feature>
<dbReference type="PANTHER" id="PTHR47213:SF1">
    <property type="entry name" value="OS07G0567300 PROTEIN"/>
    <property type="match status" value="1"/>
</dbReference>
<gene>
    <name evidence="2" type="ORF">HS088_TW21G00900</name>
</gene>
<reference evidence="2 3" key="1">
    <citation type="journal article" date="2020" name="Nat. Commun.">
        <title>Genome of Tripterygium wilfordii and identification of cytochrome P450 involved in triptolide biosynthesis.</title>
        <authorList>
            <person name="Tu L."/>
            <person name="Su P."/>
            <person name="Zhang Z."/>
            <person name="Gao L."/>
            <person name="Wang J."/>
            <person name="Hu T."/>
            <person name="Zhou J."/>
            <person name="Zhang Y."/>
            <person name="Zhao Y."/>
            <person name="Liu Y."/>
            <person name="Song Y."/>
            <person name="Tong Y."/>
            <person name="Lu Y."/>
            <person name="Yang J."/>
            <person name="Xu C."/>
            <person name="Jia M."/>
            <person name="Peters R.J."/>
            <person name="Huang L."/>
            <person name="Gao W."/>
        </authorList>
    </citation>
    <scope>NUCLEOTIDE SEQUENCE [LARGE SCALE GENOMIC DNA]</scope>
    <source>
        <strain evidence="3">cv. XIE 37</strain>
        <tissue evidence="2">Leaf</tissue>
    </source>
</reference>
<proteinExistence type="predicted"/>
<protein>
    <submittedName>
        <fullName evidence="2">Uncharacterized protein</fullName>
    </submittedName>
</protein>
<name>A0A7J7C3R9_TRIWF</name>
<comment type="caution">
    <text evidence="2">The sequence shown here is derived from an EMBL/GenBank/DDBJ whole genome shotgun (WGS) entry which is preliminary data.</text>
</comment>
<dbReference type="InParanoid" id="A0A7J7C3R9"/>
<keyword evidence="3" id="KW-1185">Reference proteome</keyword>
<dbReference type="EMBL" id="JAAARO010000021">
    <property type="protein sequence ID" value="KAF5728748.1"/>
    <property type="molecule type" value="Genomic_DNA"/>
</dbReference>
<organism evidence="2 3">
    <name type="scientific">Tripterygium wilfordii</name>
    <name type="common">Thunder God vine</name>
    <dbReference type="NCBI Taxonomy" id="458696"/>
    <lineage>
        <taxon>Eukaryota</taxon>
        <taxon>Viridiplantae</taxon>
        <taxon>Streptophyta</taxon>
        <taxon>Embryophyta</taxon>
        <taxon>Tracheophyta</taxon>
        <taxon>Spermatophyta</taxon>
        <taxon>Magnoliopsida</taxon>
        <taxon>eudicotyledons</taxon>
        <taxon>Gunneridae</taxon>
        <taxon>Pentapetalae</taxon>
        <taxon>rosids</taxon>
        <taxon>fabids</taxon>
        <taxon>Celastrales</taxon>
        <taxon>Celastraceae</taxon>
        <taxon>Tripterygium</taxon>
    </lineage>
</organism>
<dbReference type="Proteomes" id="UP000593562">
    <property type="component" value="Unassembled WGS sequence"/>
</dbReference>
<sequence length="178" mass="20066">MKANNVDKYLRLTTGDFSNKSNGMQDNDVHIDLHSKQVNTGDQSLSGSTDGNTSHWSSGSELVRDTSAGELGQKGKLEKLASNAHQRKSEPTSHIYADGRRWGYYPGLQSSLSFSDFMEAFLRKSRCDMRVFMVWNSPSWMYSVRHQRGLESLLIHHPDAALLCSLRQLNLIFSKKAL</sequence>
<accession>A0A7J7C3R9</accession>
<feature type="region of interest" description="Disordered" evidence="1">
    <location>
        <begin position="39"/>
        <end position="65"/>
    </location>
</feature>
<dbReference type="AlphaFoldDB" id="A0A7J7C3R9"/>
<evidence type="ECO:0000256" key="1">
    <source>
        <dbReference type="SAM" id="MobiDB-lite"/>
    </source>
</evidence>